<evidence type="ECO:0000256" key="6">
    <source>
        <dbReference type="ARBA" id="ARBA00022485"/>
    </source>
</evidence>
<sequence length="277" mass="30798">MIRHPCFDETAHRTVGRLHLPVAPRCNVQCAYCDRRYPCVSENRPGTARRVIPPEEAPDYVEMALTLEPRIEVIGVAGPGDPLANEETFRALSRVREAFPRLKFCVSTNGLLLKEKLPDLVSLGVQFLTVTVNAATLETASKFYLWVRYQGKKLTGKEAAEAILSCQMEGLREAAKAGIRIKVNTVLVPGINDAEVGEIARRVWEAGAHLMNIIPLIPLGRFRDRRPPTEAELRWARRLASRFMPQFLSCRRCRADAAGVPGEGDSLQTILWAAAIS</sequence>
<evidence type="ECO:0000256" key="14">
    <source>
        <dbReference type="ARBA" id="ARBA00032102"/>
    </source>
</evidence>
<evidence type="ECO:0000256" key="11">
    <source>
        <dbReference type="ARBA" id="ARBA00023231"/>
    </source>
</evidence>
<dbReference type="GO" id="GO:0032324">
    <property type="term" value="P:molybdopterin cofactor biosynthetic process"/>
    <property type="evidence" value="ECO:0007669"/>
    <property type="project" value="UniProtKB-ARBA"/>
</dbReference>
<evidence type="ECO:0000256" key="12">
    <source>
        <dbReference type="ARBA" id="ARBA00023239"/>
    </source>
</evidence>
<gene>
    <name evidence="16" type="ORF">TDIS_0749</name>
</gene>
<evidence type="ECO:0000256" key="13">
    <source>
        <dbReference type="ARBA" id="ARBA00030926"/>
    </source>
</evidence>
<evidence type="ECO:0000256" key="4">
    <source>
        <dbReference type="ARBA" id="ARBA00006804"/>
    </source>
</evidence>
<keyword evidence="7" id="KW-0949">S-adenosyl-L-methionine</keyword>
<proteinExistence type="inferred from homology"/>
<dbReference type="SMART" id="SM00729">
    <property type="entry name" value="Elp3"/>
    <property type="match status" value="1"/>
</dbReference>
<dbReference type="Proteomes" id="UP000078390">
    <property type="component" value="Unassembled WGS sequence"/>
</dbReference>
<keyword evidence="17" id="KW-1185">Reference proteome</keyword>
<dbReference type="CDD" id="cd01335">
    <property type="entry name" value="Radical_SAM"/>
    <property type="match status" value="1"/>
</dbReference>
<comment type="pathway">
    <text evidence="3">Cofactor biosynthesis; Fe-Mo cofactor biosynthesis.</text>
</comment>
<protein>
    <recommendedName>
        <fullName evidence="5">FeMo cofactor biosynthesis protein NifB</fullName>
    </recommendedName>
    <alternativeName>
        <fullName evidence="14">Nitrogenase cofactor maturase NifB</fullName>
    </alternativeName>
    <alternativeName>
        <fullName evidence="13">Radical SAM assemblase NifB</fullName>
    </alternativeName>
</protein>
<keyword evidence="6" id="KW-0004">4Fe-4S</keyword>
<dbReference type="PANTHER" id="PTHR43787:SF13">
    <property type="entry name" value="FEMO COFACTOR BIOSYNTHESIS PROTEIN NIFB"/>
    <property type="match status" value="1"/>
</dbReference>
<accession>A0A179D4W1</accession>
<evidence type="ECO:0000256" key="9">
    <source>
        <dbReference type="ARBA" id="ARBA00023004"/>
    </source>
</evidence>
<keyword evidence="9" id="KW-0408">Iron</keyword>
<comment type="caution">
    <text evidence="16">The sequence shown here is derived from an EMBL/GenBank/DDBJ whole genome shotgun (WGS) entry which is preliminary data.</text>
</comment>
<evidence type="ECO:0000256" key="3">
    <source>
        <dbReference type="ARBA" id="ARBA00005155"/>
    </source>
</evidence>
<dbReference type="AlphaFoldDB" id="A0A179D4W1"/>
<dbReference type="InterPro" id="IPR006638">
    <property type="entry name" value="Elp3/MiaA/NifB-like_rSAM"/>
</dbReference>
<comment type="function">
    <text evidence="2">Involved in the biosynthesis of the iron-molybdenum cofactor (FeMo-co or M-cluster) found in the dinitrogenase enzyme of the nitrogenase complex in nitrogen-fixing microorganisms. NifB catalyzes the crucial step of radical SAM-dependent carbide insertion that occurs concomitant with the insertion of a 9th sulfur and the rearrangement/coupling of two [4Fe-4S] clusters into a [8Fe-9S-C] cluster, the precursor to the M-cluster.</text>
</comment>
<dbReference type="PANTHER" id="PTHR43787">
    <property type="entry name" value="FEMO COFACTOR BIOSYNTHESIS PROTEIN NIFB-RELATED"/>
    <property type="match status" value="1"/>
</dbReference>
<comment type="similarity">
    <text evidence="4">Belongs to the radical SAM superfamily. NifB family.</text>
</comment>
<feature type="domain" description="Radical SAM core" evidence="15">
    <location>
        <begin position="12"/>
        <end position="251"/>
    </location>
</feature>
<evidence type="ECO:0000259" key="15">
    <source>
        <dbReference type="PROSITE" id="PS51918"/>
    </source>
</evidence>
<dbReference type="STRING" id="999894.TDIS_0749"/>
<evidence type="ECO:0000313" key="16">
    <source>
        <dbReference type="EMBL" id="OAQ21097.1"/>
    </source>
</evidence>
<keyword evidence="12" id="KW-0456">Lyase</keyword>
<name>A0A179D4W1_9BACT</name>
<dbReference type="GO" id="GO:0046872">
    <property type="term" value="F:metal ion binding"/>
    <property type="evidence" value="ECO:0007669"/>
    <property type="project" value="UniProtKB-KW"/>
</dbReference>
<evidence type="ECO:0000256" key="7">
    <source>
        <dbReference type="ARBA" id="ARBA00022691"/>
    </source>
</evidence>
<dbReference type="InterPro" id="IPR013785">
    <property type="entry name" value="Aldolase_TIM"/>
</dbReference>
<dbReference type="PROSITE" id="PS01305">
    <property type="entry name" value="MOAA_NIFB_PQQE"/>
    <property type="match status" value="1"/>
</dbReference>
<dbReference type="InterPro" id="IPR000385">
    <property type="entry name" value="MoaA_NifB_PqqE_Fe-S-bd_CS"/>
</dbReference>
<evidence type="ECO:0000256" key="2">
    <source>
        <dbReference type="ARBA" id="ARBA00003522"/>
    </source>
</evidence>
<evidence type="ECO:0000256" key="8">
    <source>
        <dbReference type="ARBA" id="ARBA00022723"/>
    </source>
</evidence>
<dbReference type="OrthoDB" id="9785734at2"/>
<dbReference type="SFLD" id="SFLDS00029">
    <property type="entry name" value="Radical_SAM"/>
    <property type="match status" value="1"/>
</dbReference>
<keyword evidence="10" id="KW-0411">Iron-sulfur</keyword>
<keyword evidence="8" id="KW-0479">Metal-binding</keyword>
<evidence type="ECO:0000256" key="1">
    <source>
        <dbReference type="ARBA" id="ARBA00001966"/>
    </source>
</evidence>
<dbReference type="PATRIC" id="fig|999894.6.peg.746"/>
<dbReference type="RefSeq" id="WP_068669445.1">
    <property type="nucleotide sequence ID" value="NZ_LWLG01000003.1"/>
</dbReference>
<organism evidence="16 17">
    <name type="scientific">Thermosulfurimonas dismutans</name>
    <dbReference type="NCBI Taxonomy" id="999894"/>
    <lineage>
        <taxon>Bacteria</taxon>
        <taxon>Pseudomonadati</taxon>
        <taxon>Thermodesulfobacteriota</taxon>
        <taxon>Thermodesulfobacteria</taxon>
        <taxon>Thermodesulfobacteriales</taxon>
        <taxon>Thermodesulfobacteriaceae</taxon>
        <taxon>Thermosulfurimonas</taxon>
    </lineage>
</organism>
<dbReference type="GO" id="GO:0016829">
    <property type="term" value="F:lyase activity"/>
    <property type="evidence" value="ECO:0007669"/>
    <property type="project" value="UniProtKB-KW"/>
</dbReference>
<comment type="cofactor">
    <cofactor evidence="1">
        <name>[4Fe-4S] cluster</name>
        <dbReference type="ChEBI" id="CHEBI:49883"/>
    </cofactor>
</comment>
<dbReference type="PROSITE" id="PS51918">
    <property type="entry name" value="RADICAL_SAM"/>
    <property type="match status" value="1"/>
</dbReference>
<reference evidence="16 17" key="1">
    <citation type="submission" date="2016-04" db="EMBL/GenBank/DDBJ databases">
        <title>Genome analysis of Thermosulfurimonas dismutans, the first thermophilic sulfur-disproportionating bacterium of the phylum Thermodesulfobacteria.</title>
        <authorList>
            <person name="Mardanov A.V."/>
            <person name="Beletsky A.V."/>
            <person name="Kadnikov V.V."/>
            <person name="Slobodkin A.I."/>
            <person name="Ravin N.V."/>
        </authorList>
    </citation>
    <scope>NUCLEOTIDE SEQUENCE [LARGE SCALE GENOMIC DNA]</scope>
    <source>
        <strain evidence="16 17">S95</strain>
    </source>
</reference>
<dbReference type="GO" id="GO:0051539">
    <property type="term" value="F:4 iron, 4 sulfur cluster binding"/>
    <property type="evidence" value="ECO:0007669"/>
    <property type="project" value="UniProtKB-KW"/>
</dbReference>
<dbReference type="InterPro" id="IPR007197">
    <property type="entry name" value="rSAM"/>
</dbReference>
<dbReference type="SUPFAM" id="SSF102114">
    <property type="entry name" value="Radical SAM enzymes"/>
    <property type="match status" value="1"/>
</dbReference>
<dbReference type="SFLD" id="SFLDG01067">
    <property type="entry name" value="SPASM/twitch_domain_containing"/>
    <property type="match status" value="1"/>
</dbReference>
<evidence type="ECO:0000256" key="10">
    <source>
        <dbReference type="ARBA" id="ARBA00023014"/>
    </source>
</evidence>
<dbReference type="EMBL" id="LWLG01000003">
    <property type="protein sequence ID" value="OAQ21097.1"/>
    <property type="molecule type" value="Genomic_DNA"/>
</dbReference>
<keyword evidence="11" id="KW-0535">Nitrogen fixation</keyword>
<dbReference type="UniPathway" id="UPA00782"/>
<dbReference type="Pfam" id="PF04055">
    <property type="entry name" value="Radical_SAM"/>
    <property type="match status" value="1"/>
</dbReference>
<evidence type="ECO:0000313" key="17">
    <source>
        <dbReference type="Proteomes" id="UP000078390"/>
    </source>
</evidence>
<evidence type="ECO:0000256" key="5">
    <source>
        <dbReference type="ARBA" id="ARBA00021702"/>
    </source>
</evidence>
<dbReference type="Gene3D" id="3.20.20.70">
    <property type="entry name" value="Aldolase class I"/>
    <property type="match status" value="1"/>
</dbReference>
<dbReference type="InterPro" id="IPR058240">
    <property type="entry name" value="rSAM_sf"/>
</dbReference>